<evidence type="ECO:0000313" key="2">
    <source>
        <dbReference type="EMBL" id="ORX15896.1"/>
    </source>
</evidence>
<feature type="transmembrane region" description="Helical" evidence="1">
    <location>
        <begin position="20"/>
        <end position="40"/>
    </location>
</feature>
<feature type="transmembrane region" description="Helical" evidence="1">
    <location>
        <begin position="70"/>
        <end position="87"/>
    </location>
</feature>
<dbReference type="OrthoDB" id="2988755at2"/>
<keyword evidence="1" id="KW-1133">Transmembrane helix</keyword>
<protein>
    <submittedName>
        <fullName evidence="2">Uncharacterized protein</fullName>
    </submittedName>
</protein>
<dbReference type="RefSeq" id="WP_085144366.1">
    <property type="nucleotide sequence ID" value="NZ_JACKUA010000004.1"/>
</dbReference>
<dbReference type="EMBL" id="LQQA01000012">
    <property type="protein sequence ID" value="ORX15896.1"/>
    <property type="molecule type" value="Genomic_DNA"/>
</dbReference>
<comment type="caution">
    <text evidence="2">The sequence shown here is derived from an EMBL/GenBank/DDBJ whole genome shotgun (WGS) entry which is preliminary data.</text>
</comment>
<sequence>MSMHGTRSVTAKRAPIWFGYAWPIAVGILFAAFVAFGSGTASHTDVAPVVTASAFVYLTSAALQRRTAAWPMFFVSVIAITIGFSVPDINPAWSSWAMLCMAVILLVYSVIRGVVLRPPWGVPLQAAGMAVFAAAAISAVHIEAMWAGLLVGASLLAHTAWDIYHHRNDRVVARSMALFCAVLDTFLAIVVLWVNLG</sequence>
<dbReference type="Proteomes" id="UP000193964">
    <property type="component" value="Unassembled WGS sequence"/>
</dbReference>
<feature type="transmembrane region" description="Helical" evidence="1">
    <location>
        <begin position="176"/>
        <end position="196"/>
    </location>
</feature>
<gene>
    <name evidence="2" type="ORF">AWC31_00445</name>
</gene>
<keyword evidence="1" id="KW-0812">Transmembrane</keyword>
<feature type="transmembrane region" description="Helical" evidence="1">
    <location>
        <begin position="93"/>
        <end position="115"/>
    </location>
</feature>
<accession>A0A1X2FBT8</accession>
<evidence type="ECO:0000313" key="3">
    <source>
        <dbReference type="Proteomes" id="UP000193964"/>
    </source>
</evidence>
<reference evidence="2 3" key="1">
    <citation type="submission" date="2016-01" db="EMBL/GenBank/DDBJ databases">
        <title>The new phylogeny of the genus Mycobacterium.</title>
        <authorList>
            <person name="Tarcisio F."/>
            <person name="Conor M."/>
            <person name="Antonella G."/>
            <person name="Elisabetta G."/>
            <person name="Giulia F.S."/>
            <person name="Sara T."/>
            <person name="Anna F."/>
            <person name="Clotilde B."/>
            <person name="Roberto B."/>
            <person name="Veronica D.S."/>
            <person name="Fabio R."/>
            <person name="Monica P."/>
            <person name="Olivier J."/>
            <person name="Enrico T."/>
            <person name="Nicola S."/>
        </authorList>
    </citation>
    <scope>NUCLEOTIDE SEQUENCE [LARGE SCALE GENOMIC DNA]</scope>
    <source>
        <strain evidence="2 3">ATCC 700010</strain>
    </source>
</reference>
<proteinExistence type="predicted"/>
<keyword evidence="1" id="KW-0472">Membrane</keyword>
<evidence type="ECO:0000256" key="1">
    <source>
        <dbReference type="SAM" id="Phobius"/>
    </source>
</evidence>
<organism evidence="2 3">
    <name type="scientific">Mycolicibacterium wolinskyi</name>
    <dbReference type="NCBI Taxonomy" id="59750"/>
    <lineage>
        <taxon>Bacteria</taxon>
        <taxon>Bacillati</taxon>
        <taxon>Actinomycetota</taxon>
        <taxon>Actinomycetes</taxon>
        <taxon>Mycobacteriales</taxon>
        <taxon>Mycobacteriaceae</taxon>
        <taxon>Mycolicibacterium</taxon>
    </lineage>
</organism>
<dbReference type="AlphaFoldDB" id="A0A1X2FBT8"/>
<name>A0A1X2FBT8_9MYCO</name>